<organism evidence="2 3">
    <name type="scientific">Ilex paraguariensis</name>
    <name type="common">yerba mate</name>
    <dbReference type="NCBI Taxonomy" id="185542"/>
    <lineage>
        <taxon>Eukaryota</taxon>
        <taxon>Viridiplantae</taxon>
        <taxon>Streptophyta</taxon>
        <taxon>Embryophyta</taxon>
        <taxon>Tracheophyta</taxon>
        <taxon>Spermatophyta</taxon>
        <taxon>Magnoliopsida</taxon>
        <taxon>eudicotyledons</taxon>
        <taxon>Gunneridae</taxon>
        <taxon>Pentapetalae</taxon>
        <taxon>asterids</taxon>
        <taxon>campanulids</taxon>
        <taxon>Aquifoliales</taxon>
        <taxon>Aquifoliaceae</taxon>
        <taxon>Ilex</taxon>
    </lineage>
</organism>
<dbReference type="Proteomes" id="UP001642360">
    <property type="component" value="Unassembled WGS sequence"/>
</dbReference>
<gene>
    <name evidence="2" type="ORF">ILEXP_LOCUS18520</name>
</gene>
<evidence type="ECO:0000256" key="1">
    <source>
        <dbReference type="SAM" id="MobiDB-lite"/>
    </source>
</evidence>
<evidence type="ECO:0000313" key="3">
    <source>
        <dbReference type="Proteomes" id="UP001642360"/>
    </source>
</evidence>
<dbReference type="AlphaFoldDB" id="A0ABC8S7I0"/>
<name>A0ABC8S7I0_9AQUA</name>
<accession>A0ABC8S7I0</accession>
<sequence>MRELVSCLKASDRAVYPTLIRTSHSRLFWISPSTLIRELYPNPIKNPNLIWQRRAKASTNTGQCAWGTKTDEGAMETGAGRGTTDEGIVEASIGKGTMGTIAVEAGAGKGAVGTGAGAVAVEVGAGKSFVGAGAM</sequence>
<feature type="region of interest" description="Disordered" evidence="1">
    <location>
        <begin position="62"/>
        <end position="84"/>
    </location>
</feature>
<proteinExistence type="predicted"/>
<comment type="caution">
    <text evidence="2">The sequence shown here is derived from an EMBL/GenBank/DDBJ whole genome shotgun (WGS) entry which is preliminary data.</text>
</comment>
<keyword evidence="3" id="KW-1185">Reference proteome</keyword>
<protein>
    <submittedName>
        <fullName evidence="2">Uncharacterized protein</fullName>
    </submittedName>
</protein>
<evidence type="ECO:0000313" key="2">
    <source>
        <dbReference type="EMBL" id="CAK9150372.1"/>
    </source>
</evidence>
<reference evidence="2 3" key="1">
    <citation type="submission" date="2024-02" db="EMBL/GenBank/DDBJ databases">
        <authorList>
            <person name="Vignale AGUSTIN F."/>
            <person name="Sosa J E."/>
            <person name="Modenutti C."/>
        </authorList>
    </citation>
    <scope>NUCLEOTIDE SEQUENCE [LARGE SCALE GENOMIC DNA]</scope>
</reference>
<dbReference type="EMBL" id="CAUOFW020002029">
    <property type="protein sequence ID" value="CAK9150372.1"/>
    <property type="molecule type" value="Genomic_DNA"/>
</dbReference>